<evidence type="ECO:0000259" key="8">
    <source>
        <dbReference type="Pfam" id="PF02384"/>
    </source>
</evidence>
<dbReference type="EMBL" id="QPIG01000001">
    <property type="protein sequence ID" value="RCU57917.1"/>
    <property type="molecule type" value="Genomic_DNA"/>
</dbReference>
<keyword evidence="3 10" id="KW-0489">Methyltransferase</keyword>
<evidence type="ECO:0000256" key="4">
    <source>
        <dbReference type="ARBA" id="ARBA00022679"/>
    </source>
</evidence>
<dbReference type="InterPro" id="IPR038333">
    <property type="entry name" value="T1MK-like_N_sf"/>
</dbReference>
<dbReference type="OrthoDB" id="9814572at2"/>
<evidence type="ECO:0000256" key="5">
    <source>
        <dbReference type="ARBA" id="ARBA00022691"/>
    </source>
</evidence>
<dbReference type="RefSeq" id="WP_113965561.1">
    <property type="nucleotide sequence ID" value="NZ_QNRP01000001.1"/>
</dbReference>
<evidence type="ECO:0000259" key="9">
    <source>
        <dbReference type="Pfam" id="PF12161"/>
    </source>
</evidence>
<dbReference type="GO" id="GO:0009307">
    <property type="term" value="P:DNA restriction-modification system"/>
    <property type="evidence" value="ECO:0007669"/>
    <property type="project" value="UniProtKB-KW"/>
</dbReference>
<dbReference type="PANTHER" id="PTHR42933:SF3">
    <property type="entry name" value="TYPE I RESTRICTION ENZYME MJAVIII METHYLASE SUBUNIT"/>
    <property type="match status" value="1"/>
</dbReference>
<dbReference type="InterPro" id="IPR003356">
    <property type="entry name" value="DNA_methylase_A-5"/>
</dbReference>
<dbReference type="InterPro" id="IPR051537">
    <property type="entry name" value="DNA_Adenine_Mtase"/>
</dbReference>
<dbReference type="Pfam" id="PF02384">
    <property type="entry name" value="N6_Mtase"/>
    <property type="match status" value="1"/>
</dbReference>
<proteinExistence type="inferred from homology"/>
<feature type="domain" description="N6 adenine-specific DNA methyltransferase N-terminal" evidence="9">
    <location>
        <begin position="6"/>
        <end position="132"/>
    </location>
</feature>
<dbReference type="GO" id="GO:0009007">
    <property type="term" value="F:site-specific DNA-methyltransferase (adenine-specific) activity"/>
    <property type="evidence" value="ECO:0007669"/>
    <property type="project" value="UniProtKB-EC"/>
</dbReference>
<sequence length="575" mass="65250">MITGELKSQIDQIWNTFWTGGISNTITIVEQLTYLIFIKDLDETETRNERMAKRLNKDFSPIFGKDQQNFRWKNLKEMDVQARHEIFNNSVDGIFPFIRSLGSEKSLFSTYMKDASFGINKAATLDLVIEKLERVDMSKQDIKGDIYEYLLSKLEGGGTSGQFRTPRHIIKLMTEMMQPTLEDTICDPSVGTAGFLVAAKEYIDKHNSVTDLDKHKEHINKTMFNGTEFDATMLRIASMNLFLHGVEEPNIVDVDAVSKDNTVSDAYTLVLANPPFKGTIDKESIAPGLRNVTDTTKTELLFLALMLRQLKKGGRAAVIVPDGVLFGAGKAFKSIRSEIVKNHKLEAVISLPSGVFQPYSGVSTAIIIFTKTDNGGTDNVWFYDMQADGKSLDQKRNLLVDAELFNDFAFGDAFAKRKELIKDADASADEPKKEGDDKEDGYDFLPNKKEKQDTIHAKFNLPQILDHYRYLKSEYWGKMHSSKGELLHVQDVPENLGLDKFMSGTCTHDYADRTSQSFLVPLKEIKENDWDLSINRYKEIVYEEVEYDAPSEILERIKETNSVRNLLLEKLQKSL</sequence>
<evidence type="ECO:0000256" key="3">
    <source>
        <dbReference type="ARBA" id="ARBA00022603"/>
    </source>
</evidence>
<dbReference type="AlphaFoldDB" id="A0A368P4V6"/>
<dbReference type="Pfam" id="PF12161">
    <property type="entry name" value="HsdM_N"/>
    <property type="match status" value="1"/>
</dbReference>
<gene>
    <name evidence="10" type="ORF">DU428_00545</name>
</gene>
<dbReference type="GO" id="GO:0032259">
    <property type="term" value="P:methylation"/>
    <property type="evidence" value="ECO:0007669"/>
    <property type="project" value="UniProtKB-KW"/>
</dbReference>
<dbReference type="Gene3D" id="1.20.1260.30">
    <property type="match status" value="1"/>
</dbReference>
<dbReference type="EC" id="2.1.1.72" evidence="2"/>
<evidence type="ECO:0000313" key="11">
    <source>
        <dbReference type="Proteomes" id="UP000252249"/>
    </source>
</evidence>
<dbReference type="InterPro" id="IPR029063">
    <property type="entry name" value="SAM-dependent_MTases_sf"/>
</dbReference>
<comment type="caution">
    <text evidence="10">The sequence shown here is derived from an EMBL/GenBank/DDBJ whole genome shotgun (WGS) entry which is preliminary data.</text>
</comment>
<dbReference type="Proteomes" id="UP000252249">
    <property type="component" value="Unassembled WGS sequence"/>
</dbReference>
<protein>
    <recommendedName>
        <fullName evidence="2">site-specific DNA-methyltransferase (adenine-specific)</fullName>
        <ecNumber evidence="2">2.1.1.72</ecNumber>
    </recommendedName>
</protein>
<evidence type="ECO:0000256" key="7">
    <source>
        <dbReference type="ARBA" id="ARBA00047942"/>
    </source>
</evidence>
<name>A0A368P4V6_9FLAO</name>
<keyword evidence="4 10" id="KW-0808">Transferase</keyword>
<keyword evidence="5" id="KW-0949">S-adenosyl-L-methionine</keyword>
<feature type="domain" description="DNA methylase adenine-specific" evidence="8">
    <location>
        <begin position="139"/>
        <end position="405"/>
    </location>
</feature>
<dbReference type="InterPro" id="IPR022749">
    <property type="entry name" value="D12N6_MeTrfase_N"/>
</dbReference>
<reference evidence="10 11" key="1">
    <citation type="submission" date="2018-07" db="EMBL/GenBank/DDBJ databases">
        <title>Oceanihabitans testaceum sp. nov., isolated from marine sediment.</title>
        <authorList>
            <person name="Li C.-M."/>
        </authorList>
    </citation>
    <scope>NUCLEOTIDE SEQUENCE [LARGE SCALE GENOMIC DNA]</scope>
    <source>
        <strain evidence="10 11">S9-10</strain>
    </source>
</reference>
<keyword evidence="11" id="KW-1185">Reference proteome</keyword>
<dbReference type="Gene3D" id="3.40.50.150">
    <property type="entry name" value="Vaccinia Virus protein VP39"/>
    <property type="match status" value="1"/>
</dbReference>
<organism evidence="10 11">
    <name type="scientific">Oceanihabitans sediminis</name>
    <dbReference type="NCBI Taxonomy" id="1812012"/>
    <lineage>
        <taxon>Bacteria</taxon>
        <taxon>Pseudomonadati</taxon>
        <taxon>Bacteroidota</taxon>
        <taxon>Flavobacteriia</taxon>
        <taxon>Flavobacteriales</taxon>
        <taxon>Flavobacteriaceae</taxon>
        <taxon>Oceanihabitans</taxon>
    </lineage>
</organism>
<evidence type="ECO:0000256" key="2">
    <source>
        <dbReference type="ARBA" id="ARBA00011900"/>
    </source>
</evidence>
<evidence type="ECO:0000313" key="10">
    <source>
        <dbReference type="EMBL" id="RCU57917.1"/>
    </source>
</evidence>
<dbReference type="SUPFAM" id="SSF53335">
    <property type="entry name" value="S-adenosyl-L-methionine-dependent methyltransferases"/>
    <property type="match status" value="1"/>
</dbReference>
<dbReference type="GO" id="GO:0003677">
    <property type="term" value="F:DNA binding"/>
    <property type="evidence" value="ECO:0007669"/>
    <property type="project" value="InterPro"/>
</dbReference>
<dbReference type="GO" id="GO:0008170">
    <property type="term" value="F:N-methyltransferase activity"/>
    <property type="evidence" value="ECO:0007669"/>
    <property type="project" value="InterPro"/>
</dbReference>
<dbReference type="PRINTS" id="PR00507">
    <property type="entry name" value="N12N6MTFRASE"/>
</dbReference>
<evidence type="ECO:0000256" key="1">
    <source>
        <dbReference type="ARBA" id="ARBA00006594"/>
    </source>
</evidence>
<dbReference type="PANTHER" id="PTHR42933">
    <property type="entry name" value="SLR6095 PROTEIN"/>
    <property type="match status" value="1"/>
</dbReference>
<comment type="catalytic activity">
    <reaction evidence="7">
        <text>a 2'-deoxyadenosine in DNA + S-adenosyl-L-methionine = an N(6)-methyl-2'-deoxyadenosine in DNA + S-adenosyl-L-homocysteine + H(+)</text>
        <dbReference type="Rhea" id="RHEA:15197"/>
        <dbReference type="Rhea" id="RHEA-COMP:12418"/>
        <dbReference type="Rhea" id="RHEA-COMP:12419"/>
        <dbReference type="ChEBI" id="CHEBI:15378"/>
        <dbReference type="ChEBI" id="CHEBI:57856"/>
        <dbReference type="ChEBI" id="CHEBI:59789"/>
        <dbReference type="ChEBI" id="CHEBI:90615"/>
        <dbReference type="ChEBI" id="CHEBI:90616"/>
        <dbReference type="EC" id="2.1.1.72"/>
    </reaction>
</comment>
<comment type="similarity">
    <text evidence="1">Belongs to the N(4)/N(6)-methyltransferase family.</text>
</comment>
<accession>A0A368P4V6</accession>
<keyword evidence="6" id="KW-0680">Restriction system</keyword>
<evidence type="ECO:0000256" key="6">
    <source>
        <dbReference type="ARBA" id="ARBA00022747"/>
    </source>
</evidence>